<feature type="domain" description="NAC" evidence="5">
    <location>
        <begin position="11"/>
        <end position="153"/>
    </location>
</feature>
<keyword evidence="7" id="KW-1185">Reference proteome</keyword>
<evidence type="ECO:0000256" key="2">
    <source>
        <dbReference type="ARBA" id="ARBA00023125"/>
    </source>
</evidence>
<accession>A0ABQ8H9Z6</accession>
<dbReference type="PANTHER" id="PTHR31719">
    <property type="entry name" value="NAC TRANSCRIPTION FACTOR 56"/>
    <property type="match status" value="1"/>
</dbReference>
<dbReference type="InterPro" id="IPR036093">
    <property type="entry name" value="NAC_dom_sf"/>
</dbReference>
<evidence type="ECO:0000256" key="1">
    <source>
        <dbReference type="ARBA" id="ARBA00023015"/>
    </source>
</evidence>
<keyword evidence="2" id="KW-0238">DNA-binding</keyword>
<evidence type="ECO:0000313" key="7">
    <source>
        <dbReference type="Proteomes" id="UP000827721"/>
    </source>
</evidence>
<gene>
    <name evidence="6" type="ORF">JRO89_XS13G0258300</name>
</gene>
<keyword evidence="3" id="KW-0804">Transcription</keyword>
<keyword evidence="4" id="KW-0539">Nucleus</keyword>
<evidence type="ECO:0000259" key="5">
    <source>
        <dbReference type="PROSITE" id="PS51005"/>
    </source>
</evidence>
<dbReference type="SUPFAM" id="SSF101941">
    <property type="entry name" value="NAC domain"/>
    <property type="match status" value="1"/>
</dbReference>
<evidence type="ECO:0000313" key="6">
    <source>
        <dbReference type="EMBL" id="KAH7550735.1"/>
    </source>
</evidence>
<dbReference type="Proteomes" id="UP000827721">
    <property type="component" value="Unassembled WGS sequence"/>
</dbReference>
<name>A0ABQ8H9Z6_9ROSI</name>
<dbReference type="PANTHER" id="PTHR31719:SF123">
    <property type="entry name" value="NAC DOMAIN-CONTAINING PROTEIN"/>
    <property type="match status" value="1"/>
</dbReference>
<sequence>MELFNSFCMSLPAGYKFLPTEEELVVYYLENKVFCRPIPPHVILECGYHDIFSKSPKEIGELLFFYNNLSFFFFFLQLASSSWKGLGWSGKECYFFIPEDDEDFDFDFNGKTIRMVGNGIGFWKSNVDEKKALINMNGKKMGVRESEKRTRLL</sequence>
<dbReference type="EMBL" id="JAFEMO010000013">
    <property type="protein sequence ID" value="KAH7550735.1"/>
    <property type="molecule type" value="Genomic_DNA"/>
</dbReference>
<comment type="caution">
    <text evidence="6">The sequence shown here is derived from an EMBL/GenBank/DDBJ whole genome shotgun (WGS) entry which is preliminary data.</text>
</comment>
<dbReference type="Gene3D" id="2.170.150.80">
    <property type="entry name" value="NAC domain"/>
    <property type="match status" value="1"/>
</dbReference>
<keyword evidence="1" id="KW-0805">Transcription regulation</keyword>
<dbReference type="Pfam" id="PF02365">
    <property type="entry name" value="NAM"/>
    <property type="match status" value="1"/>
</dbReference>
<proteinExistence type="predicted"/>
<dbReference type="PROSITE" id="PS51005">
    <property type="entry name" value="NAC"/>
    <property type="match status" value="1"/>
</dbReference>
<evidence type="ECO:0000256" key="3">
    <source>
        <dbReference type="ARBA" id="ARBA00023163"/>
    </source>
</evidence>
<evidence type="ECO:0000256" key="4">
    <source>
        <dbReference type="ARBA" id="ARBA00023242"/>
    </source>
</evidence>
<organism evidence="6 7">
    <name type="scientific">Xanthoceras sorbifolium</name>
    <dbReference type="NCBI Taxonomy" id="99658"/>
    <lineage>
        <taxon>Eukaryota</taxon>
        <taxon>Viridiplantae</taxon>
        <taxon>Streptophyta</taxon>
        <taxon>Embryophyta</taxon>
        <taxon>Tracheophyta</taxon>
        <taxon>Spermatophyta</taxon>
        <taxon>Magnoliopsida</taxon>
        <taxon>eudicotyledons</taxon>
        <taxon>Gunneridae</taxon>
        <taxon>Pentapetalae</taxon>
        <taxon>rosids</taxon>
        <taxon>malvids</taxon>
        <taxon>Sapindales</taxon>
        <taxon>Sapindaceae</taxon>
        <taxon>Xanthoceroideae</taxon>
        <taxon>Xanthoceras</taxon>
    </lineage>
</organism>
<protein>
    <recommendedName>
        <fullName evidence="5">NAC domain-containing protein</fullName>
    </recommendedName>
</protein>
<reference evidence="6 7" key="1">
    <citation type="submission" date="2021-02" db="EMBL/GenBank/DDBJ databases">
        <title>Plant Genome Project.</title>
        <authorList>
            <person name="Zhang R.-G."/>
        </authorList>
    </citation>
    <scope>NUCLEOTIDE SEQUENCE [LARGE SCALE GENOMIC DNA]</scope>
    <source>
        <tissue evidence="6">Leaves</tissue>
    </source>
</reference>
<dbReference type="InterPro" id="IPR003441">
    <property type="entry name" value="NAC-dom"/>
</dbReference>